<dbReference type="PROSITE" id="PS50112">
    <property type="entry name" value="PAS"/>
    <property type="match status" value="1"/>
</dbReference>
<dbReference type="PANTHER" id="PTHR44757">
    <property type="entry name" value="DIGUANYLATE CYCLASE DGCP"/>
    <property type="match status" value="1"/>
</dbReference>
<dbReference type="NCBIfam" id="TIGR00229">
    <property type="entry name" value="sensory_box"/>
    <property type="match status" value="1"/>
</dbReference>
<dbReference type="Gene3D" id="3.30.450.40">
    <property type="match status" value="1"/>
</dbReference>
<dbReference type="PROSITE" id="PS50883">
    <property type="entry name" value="EAL"/>
    <property type="match status" value="1"/>
</dbReference>
<evidence type="ECO:0000259" key="4">
    <source>
        <dbReference type="PROSITE" id="PS50883"/>
    </source>
</evidence>
<dbReference type="Pfam" id="PF00989">
    <property type="entry name" value="PAS"/>
    <property type="match status" value="1"/>
</dbReference>
<dbReference type="Gene3D" id="3.20.20.450">
    <property type="entry name" value="EAL domain"/>
    <property type="match status" value="1"/>
</dbReference>
<dbReference type="AlphaFoldDB" id="A0A1K2HKT3"/>
<dbReference type="SMART" id="SM00052">
    <property type="entry name" value="EAL"/>
    <property type="match status" value="1"/>
</dbReference>
<sequence>MAHSAPSEAETDQGASLTRWLPPSLIYVLIALAWIAFSDQLLRWAIPSPAMQSWLQTFKGFLFVLATGATLHWLIRRVQRRNQQDSQRIAALSSFYQALSTVSAAAMRAENQAQLFESSCRALLDHAAVRVAAVVLLDAKQHSLTPACALGPAAALYEQALSADPSSPDAATVSLRAVLARSACFCDDLHNEPGFEAFRSRYAAHGLQAFAALPLYCHGVLIGTLTLGCSQPQFFDAERRQLLLQLAETVSFGLGHLQRLKRLRLMDRLIERANDGVIVTDAAARIVAVNPRFCEITGFSEAEALGQTPSLIASGRHGRDFYQSMWQRLHQSGHWRGEIWNKRKSGELYPEWLTISAVRGERGEIENYLAVFSDLSERLEAEQRIRELTSIDLLTGLLNAEVFRARLVGLLQEVRAHKGRAAVAVLNLNRLRVINQVYGREKGDVLLSQIGQRLQSLNLKGALIGRLGGDEFGIAVPGMHTLEDVLRAARSVSACFNALFLLDNDTLMIRPSIGVVCFPEHGEDAISVLSHATAAMQRCKREGTDTLRLYTPDLSQDVSAPFELEQDLRRAIDNGELWLAFQPQIDMRSERVIGMETLLRWTHPTLGPVSPAKFIPVAEESGLILPIGEWVLAEACRQAARWNQGRARPLRVAVNVSAVQFQRQNWPRLVEKTLHQTGLAAECLELEVTESVVMQHIDAVAMRLRALKALGVQLAIDDFGTGYSSLAYLKRLPIDRLKIDQSFVRGLPSDSGDMAICRAIVGLASSLGFSLIAEGVETAEQATCLFDMGCCEAQGWRYARAMPGDEFLTWLQARP</sequence>
<dbReference type="InterPro" id="IPR043128">
    <property type="entry name" value="Rev_trsase/Diguanyl_cyclase"/>
</dbReference>
<evidence type="ECO:0000259" key="3">
    <source>
        <dbReference type="PROSITE" id="PS50113"/>
    </source>
</evidence>
<accession>A0A1K2HKT3</accession>
<keyword evidence="1" id="KW-0472">Membrane</keyword>
<evidence type="ECO:0000313" key="7">
    <source>
        <dbReference type="Proteomes" id="UP000186513"/>
    </source>
</evidence>
<dbReference type="SMART" id="SM00091">
    <property type="entry name" value="PAS"/>
    <property type="match status" value="1"/>
</dbReference>
<dbReference type="SUPFAM" id="SSF55785">
    <property type="entry name" value="PYP-like sensor domain (PAS domain)"/>
    <property type="match status" value="1"/>
</dbReference>
<dbReference type="InterPro" id="IPR052155">
    <property type="entry name" value="Biofilm_reg_signaling"/>
</dbReference>
<dbReference type="InterPro" id="IPR000160">
    <property type="entry name" value="GGDEF_dom"/>
</dbReference>
<dbReference type="NCBIfam" id="TIGR00254">
    <property type="entry name" value="GGDEF"/>
    <property type="match status" value="1"/>
</dbReference>
<dbReference type="FunFam" id="3.20.20.450:FF:000001">
    <property type="entry name" value="Cyclic di-GMP phosphodiesterase yahA"/>
    <property type="match status" value="1"/>
</dbReference>
<dbReference type="STRING" id="1121279.SAMN02745887_02387"/>
<dbReference type="Pfam" id="PF00990">
    <property type="entry name" value="GGDEF"/>
    <property type="match status" value="1"/>
</dbReference>
<feature type="domain" description="EAL" evidence="4">
    <location>
        <begin position="561"/>
        <end position="815"/>
    </location>
</feature>
<feature type="domain" description="PAC" evidence="3">
    <location>
        <begin position="335"/>
        <end position="387"/>
    </location>
</feature>
<dbReference type="Proteomes" id="UP000186513">
    <property type="component" value="Unassembled WGS sequence"/>
</dbReference>
<dbReference type="SMART" id="SM00086">
    <property type="entry name" value="PAC"/>
    <property type="match status" value="1"/>
</dbReference>
<dbReference type="SMART" id="SM00267">
    <property type="entry name" value="GGDEF"/>
    <property type="match status" value="1"/>
</dbReference>
<evidence type="ECO:0000259" key="2">
    <source>
        <dbReference type="PROSITE" id="PS50112"/>
    </source>
</evidence>
<dbReference type="SUPFAM" id="SSF55781">
    <property type="entry name" value="GAF domain-like"/>
    <property type="match status" value="1"/>
</dbReference>
<dbReference type="SUPFAM" id="SSF55073">
    <property type="entry name" value="Nucleotide cyclase"/>
    <property type="match status" value="1"/>
</dbReference>
<keyword evidence="1" id="KW-0812">Transmembrane</keyword>
<feature type="transmembrane region" description="Helical" evidence="1">
    <location>
        <begin position="58"/>
        <end position="75"/>
    </location>
</feature>
<dbReference type="SMART" id="SM00065">
    <property type="entry name" value="GAF"/>
    <property type="match status" value="1"/>
</dbReference>
<evidence type="ECO:0000256" key="1">
    <source>
        <dbReference type="SAM" id="Phobius"/>
    </source>
</evidence>
<dbReference type="PANTHER" id="PTHR44757:SF2">
    <property type="entry name" value="BIOFILM ARCHITECTURE MAINTENANCE PROTEIN MBAA"/>
    <property type="match status" value="1"/>
</dbReference>
<dbReference type="InterPro" id="IPR013767">
    <property type="entry name" value="PAS_fold"/>
</dbReference>
<feature type="transmembrane region" description="Helical" evidence="1">
    <location>
        <begin position="20"/>
        <end position="37"/>
    </location>
</feature>
<dbReference type="PROSITE" id="PS50887">
    <property type="entry name" value="GGDEF"/>
    <property type="match status" value="1"/>
</dbReference>
<dbReference type="InterPro" id="IPR001610">
    <property type="entry name" value="PAC"/>
</dbReference>
<dbReference type="Gene3D" id="3.30.70.270">
    <property type="match status" value="1"/>
</dbReference>
<dbReference type="InterPro" id="IPR029016">
    <property type="entry name" value="GAF-like_dom_sf"/>
</dbReference>
<dbReference type="Pfam" id="PF00563">
    <property type="entry name" value="EAL"/>
    <property type="match status" value="1"/>
</dbReference>
<feature type="domain" description="PAS" evidence="2">
    <location>
        <begin position="262"/>
        <end position="308"/>
    </location>
</feature>
<dbReference type="InterPro" id="IPR035919">
    <property type="entry name" value="EAL_sf"/>
</dbReference>
<keyword evidence="7" id="KW-1185">Reference proteome</keyword>
<dbReference type="CDD" id="cd00130">
    <property type="entry name" value="PAS"/>
    <property type="match status" value="1"/>
</dbReference>
<organism evidence="6 7">
    <name type="scientific">Chitinimonas taiwanensis DSM 18899</name>
    <dbReference type="NCBI Taxonomy" id="1121279"/>
    <lineage>
        <taxon>Bacteria</taxon>
        <taxon>Pseudomonadati</taxon>
        <taxon>Pseudomonadota</taxon>
        <taxon>Betaproteobacteria</taxon>
        <taxon>Neisseriales</taxon>
        <taxon>Chitinibacteraceae</taxon>
        <taxon>Chitinimonas</taxon>
    </lineage>
</organism>
<evidence type="ECO:0000259" key="5">
    <source>
        <dbReference type="PROSITE" id="PS50887"/>
    </source>
</evidence>
<proteinExistence type="predicted"/>
<dbReference type="GO" id="GO:0006355">
    <property type="term" value="P:regulation of DNA-templated transcription"/>
    <property type="evidence" value="ECO:0007669"/>
    <property type="project" value="InterPro"/>
</dbReference>
<dbReference type="InterPro" id="IPR001633">
    <property type="entry name" value="EAL_dom"/>
</dbReference>
<gene>
    <name evidence="6" type="ORF">SAMN02745887_02387</name>
</gene>
<evidence type="ECO:0000313" key="6">
    <source>
        <dbReference type="EMBL" id="SFZ77383.1"/>
    </source>
</evidence>
<dbReference type="Gene3D" id="3.30.450.20">
    <property type="entry name" value="PAS domain"/>
    <property type="match status" value="1"/>
</dbReference>
<dbReference type="RefSeq" id="WP_072428900.1">
    <property type="nucleotide sequence ID" value="NZ_FPKR01000009.1"/>
</dbReference>
<dbReference type="InterPro" id="IPR003018">
    <property type="entry name" value="GAF"/>
</dbReference>
<dbReference type="InterPro" id="IPR000700">
    <property type="entry name" value="PAS-assoc_C"/>
</dbReference>
<dbReference type="CDD" id="cd01948">
    <property type="entry name" value="EAL"/>
    <property type="match status" value="1"/>
</dbReference>
<protein>
    <submittedName>
        <fullName evidence="6">PAS domain S-box-containing protein/diguanylate cyclase (GGDEF) domain-containing protein</fullName>
    </submittedName>
</protein>
<dbReference type="PROSITE" id="PS50113">
    <property type="entry name" value="PAC"/>
    <property type="match status" value="1"/>
</dbReference>
<keyword evidence="1" id="KW-1133">Transmembrane helix</keyword>
<dbReference type="EMBL" id="FPKR01000009">
    <property type="protein sequence ID" value="SFZ77383.1"/>
    <property type="molecule type" value="Genomic_DNA"/>
</dbReference>
<dbReference type="InterPro" id="IPR029787">
    <property type="entry name" value="Nucleotide_cyclase"/>
</dbReference>
<dbReference type="CDD" id="cd01949">
    <property type="entry name" value="GGDEF"/>
    <property type="match status" value="1"/>
</dbReference>
<dbReference type="InterPro" id="IPR000014">
    <property type="entry name" value="PAS"/>
</dbReference>
<feature type="domain" description="GGDEF" evidence="5">
    <location>
        <begin position="419"/>
        <end position="552"/>
    </location>
</feature>
<reference evidence="6 7" key="1">
    <citation type="submission" date="2016-11" db="EMBL/GenBank/DDBJ databases">
        <authorList>
            <person name="Jaros S."/>
            <person name="Januszkiewicz K."/>
            <person name="Wedrychowicz H."/>
        </authorList>
    </citation>
    <scope>NUCLEOTIDE SEQUENCE [LARGE SCALE GENOMIC DNA]</scope>
    <source>
        <strain evidence="6 7">DSM 18899</strain>
    </source>
</reference>
<name>A0A1K2HKT3_9NEIS</name>
<dbReference type="SUPFAM" id="SSF141868">
    <property type="entry name" value="EAL domain-like"/>
    <property type="match status" value="1"/>
</dbReference>
<dbReference type="Pfam" id="PF13185">
    <property type="entry name" value="GAF_2"/>
    <property type="match status" value="1"/>
</dbReference>
<dbReference type="InterPro" id="IPR035965">
    <property type="entry name" value="PAS-like_dom_sf"/>
</dbReference>